<feature type="domain" description="GIY-YIG" evidence="1">
    <location>
        <begin position="564"/>
        <end position="649"/>
    </location>
</feature>
<dbReference type="PANTHER" id="PTHR21301:SF10">
    <property type="entry name" value="REVERSE TRANSCRIPTASE DOMAIN-CONTAINING PROTEIN"/>
    <property type="match status" value="1"/>
</dbReference>
<evidence type="ECO:0000259" key="1">
    <source>
        <dbReference type="PROSITE" id="PS50164"/>
    </source>
</evidence>
<dbReference type="InterPro" id="IPR043502">
    <property type="entry name" value="DNA/RNA_pol_sf"/>
</dbReference>
<dbReference type="PROSITE" id="PS50164">
    <property type="entry name" value="GIY_YIG"/>
    <property type="match status" value="1"/>
</dbReference>
<evidence type="ECO:0000313" key="3">
    <source>
        <dbReference type="RefSeq" id="XP_015523503.2"/>
    </source>
</evidence>
<dbReference type="OrthoDB" id="10034600at2759"/>
<accession>A0A6J0CA65</accession>
<dbReference type="SUPFAM" id="SSF82771">
    <property type="entry name" value="GIY-YIG endonuclease"/>
    <property type="match status" value="1"/>
</dbReference>
<dbReference type="InterPro" id="IPR058912">
    <property type="entry name" value="HTH_animal"/>
</dbReference>
<evidence type="ECO:0000313" key="2">
    <source>
        <dbReference type="Proteomes" id="UP000829291"/>
    </source>
</evidence>
<name>A0A6J0CA65_NEOLC</name>
<dbReference type="GeneID" id="107227010"/>
<dbReference type="PANTHER" id="PTHR21301">
    <property type="entry name" value="REVERSE TRANSCRIPTASE"/>
    <property type="match status" value="1"/>
</dbReference>
<proteinExistence type="predicted"/>
<dbReference type="InterPro" id="IPR000305">
    <property type="entry name" value="GIY-YIG_endonuc"/>
</dbReference>
<dbReference type="InParanoid" id="A0A6J0CA65"/>
<gene>
    <name evidence="3" type="primary">LOC107227010</name>
</gene>
<dbReference type="CDD" id="cd10442">
    <property type="entry name" value="GIY-YIG_PLEs"/>
    <property type="match status" value="1"/>
</dbReference>
<sequence length="680" mass="78743">MTDNVEQKVGNRIYNFTDTVLPSEVQKILELDFNYGLPTTNINQPVVTIIKDLEGCIDKVKDDELSNEGLTEVRNNLRARGVNIVTNHIKYRRRSNSNHKKNFNLVKNIKVTRNFFKQHEDLLVMRSDKGNSTVVMYKEEYLTEMNKLVGDRKTYEKIKRDPTSKLQNISNRLIKKLVDIGILDNIQGKLMRTHSALAPRIYGLRKTHKPGCKLRPVVSSIGSPGYEIANFVHKSLLPFVMSLKYNVTDSFHFLDQIKLKKVNEDHVLISLDVVSLFTNVYNSLIRKIIIERWDEIQKFVQLDQTTLLELIDFCYDSGYFMFDGNFYLQKEGCAMGSPASPSIAIIAVDYVVSMALTHLDFEIPIIKSYVDDLFAVVPKDKVDSILDVFNSVDKDIQLTLEVENNGKLPFLDILIERSEDGDLITSWFKKPYSSGRILNFNSNHPLSQKLGVVKGFLNRAMRLSHVNKTKESIRMVRRLLSSNNYPNKVISKCEKIVSERIRNNIRSNNVNRNWSFSRFPYIKGLSPRLGSLFRHTNCKLVFYNVFKVKDLFSRLKDKVEKEDRSGLVYRIPCSCGKWYVGQTRQKLKARVRQHKLDCRPEKSIKNNKTALAEHHFVEDGHNFQFEDVEILDLEKNYMKRNLSEMIFIKAMNCVNFRSDTQNLSTIYSDLINDVKDLVKS</sequence>
<organism evidence="3">
    <name type="scientific">Neodiprion lecontei</name>
    <name type="common">Redheaded pine sawfly</name>
    <dbReference type="NCBI Taxonomy" id="441921"/>
    <lineage>
        <taxon>Eukaryota</taxon>
        <taxon>Metazoa</taxon>
        <taxon>Ecdysozoa</taxon>
        <taxon>Arthropoda</taxon>
        <taxon>Hexapoda</taxon>
        <taxon>Insecta</taxon>
        <taxon>Pterygota</taxon>
        <taxon>Neoptera</taxon>
        <taxon>Endopterygota</taxon>
        <taxon>Hymenoptera</taxon>
        <taxon>Tenthredinoidea</taxon>
        <taxon>Diprionidae</taxon>
        <taxon>Diprioninae</taxon>
        <taxon>Neodiprion</taxon>
    </lineage>
</organism>
<dbReference type="Proteomes" id="UP000829291">
    <property type="component" value="Chromosome 1"/>
</dbReference>
<dbReference type="Pfam" id="PF26215">
    <property type="entry name" value="HTH_animal"/>
    <property type="match status" value="1"/>
</dbReference>
<dbReference type="KEGG" id="nlo:107227010"/>
<protein>
    <submittedName>
        <fullName evidence="3">Uncharacterized protein LOC107227010</fullName>
    </submittedName>
</protein>
<dbReference type="RefSeq" id="XP_015523503.2">
    <property type="nucleotide sequence ID" value="XM_015668017.2"/>
</dbReference>
<reference evidence="3" key="1">
    <citation type="submission" date="2025-08" db="UniProtKB">
        <authorList>
            <consortium name="RefSeq"/>
        </authorList>
    </citation>
    <scope>IDENTIFICATION</scope>
    <source>
        <tissue evidence="3">Thorax and Abdomen</tissue>
    </source>
</reference>
<dbReference type="InterPro" id="IPR035901">
    <property type="entry name" value="GIY-YIG_endonuc_sf"/>
</dbReference>
<dbReference type="Gene3D" id="3.40.1440.10">
    <property type="entry name" value="GIY-YIG endonuclease"/>
    <property type="match status" value="1"/>
</dbReference>
<keyword evidence="2" id="KW-1185">Reference proteome</keyword>
<dbReference type="SUPFAM" id="SSF56672">
    <property type="entry name" value="DNA/RNA polymerases"/>
    <property type="match status" value="1"/>
</dbReference>